<dbReference type="Proteomes" id="UP000039217">
    <property type="component" value="Unassembled WGS sequence"/>
</dbReference>
<proteinExistence type="predicted"/>
<organism evidence="1 2">
    <name type="scientific">Mycobacterium tuberculosis</name>
    <dbReference type="NCBI Taxonomy" id="1773"/>
    <lineage>
        <taxon>Bacteria</taxon>
        <taxon>Bacillati</taxon>
        <taxon>Actinomycetota</taxon>
        <taxon>Actinomycetes</taxon>
        <taxon>Mycobacteriales</taxon>
        <taxon>Mycobacteriaceae</taxon>
        <taxon>Mycobacterium</taxon>
        <taxon>Mycobacterium tuberculosis complex</taxon>
    </lineage>
</organism>
<dbReference type="EMBL" id="CQQC01001161">
    <property type="protein sequence ID" value="CNV69719.1"/>
    <property type="molecule type" value="Genomic_DNA"/>
</dbReference>
<gene>
    <name evidence="1" type="ORF">ERS007661_02945</name>
</gene>
<evidence type="ECO:0000313" key="1">
    <source>
        <dbReference type="EMBL" id="CNV69719.1"/>
    </source>
</evidence>
<sequence>MLLQRTDIAGATRDRGLQCRGPQRVAPVQVRAGAGRRDVRACRRQLPLLHFDPAGKQQVPTLEQRVGAGSHGTPDHTAGADRIAGVYRGQGNQRCRAVRNDLAERLFGGNGLAQFCHRDRIRLIHGQQQPLGEVARATRCHRRWTGILESQGGTRRRQVAVRGEHDRGGRAHHRVRVWAQPAEQLGCVSRVAVVDRDAGRNPHRGSAFGGIRGAEQIVG</sequence>
<reference evidence="1 2" key="1">
    <citation type="submission" date="2015-03" db="EMBL/GenBank/DDBJ databases">
        <authorList>
            <consortium name="Pathogen Informatics"/>
        </authorList>
    </citation>
    <scope>NUCLEOTIDE SEQUENCE [LARGE SCALE GENOMIC DNA]</scope>
    <source>
        <strain evidence="1 2">D00501624</strain>
    </source>
</reference>
<evidence type="ECO:0000313" key="2">
    <source>
        <dbReference type="Proteomes" id="UP000039217"/>
    </source>
</evidence>
<name>A0A655FN99_MYCTX</name>
<accession>A0A655FN99</accession>
<protein>
    <submittedName>
        <fullName evidence="1">Uncharacterized protein</fullName>
    </submittedName>
</protein>
<dbReference type="AlphaFoldDB" id="A0A655FN99"/>